<proteinExistence type="predicted"/>
<dbReference type="RefSeq" id="WP_251742559.1">
    <property type="nucleotide sequence ID" value="NZ_JBHUOJ010000040.1"/>
</dbReference>
<dbReference type="Proteomes" id="UP001597438">
    <property type="component" value="Unassembled WGS sequence"/>
</dbReference>
<comment type="caution">
    <text evidence="1">The sequence shown here is derived from an EMBL/GenBank/DDBJ whole genome shotgun (WGS) entry which is preliminary data.</text>
</comment>
<evidence type="ECO:0000313" key="2">
    <source>
        <dbReference type="Proteomes" id="UP001597438"/>
    </source>
</evidence>
<dbReference type="EMBL" id="JBHUOJ010000040">
    <property type="protein sequence ID" value="MFD2835467.1"/>
    <property type="molecule type" value="Genomic_DNA"/>
</dbReference>
<reference evidence="2" key="1">
    <citation type="journal article" date="2019" name="Int. J. Syst. Evol. Microbiol.">
        <title>The Global Catalogue of Microorganisms (GCM) 10K type strain sequencing project: providing services to taxonomists for standard genome sequencing and annotation.</title>
        <authorList>
            <consortium name="The Broad Institute Genomics Platform"/>
            <consortium name="The Broad Institute Genome Sequencing Center for Infectious Disease"/>
            <person name="Wu L."/>
            <person name="Ma J."/>
        </authorList>
    </citation>
    <scope>NUCLEOTIDE SEQUENCE [LARGE SCALE GENOMIC DNA]</scope>
    <source>
        <strain evidence="2">KCTC 52925</strain>
    </source>
</reference>
<protein>
    <submittedName>
        <fullName evidence="1">Uncharacterized protein</fullName>
    </submittedName>
</protein>
<organism evidence="1 2">
    <name type="scientific">Christiangramia antarctica</name>
    <dbReference type="NCBI Taxonomy" id="2058158"/>
    <lineage>
        <taxon>Bacteria</taxon>
        <taxon>Pseudomonadati</taxon>
        <taxon>Bacteroidota</taxon>
        <taxon>Flavobacteriia</taxon>
        <taxon>Flavobacteriales</taxon>
        <taxon>Flavobacteriaceae</taxon>
        <taxon>Christiangramia</taxon>
    </lineage>
</organism>
<evidence type="ECO:0000313" key="1">
    <source>
        <dbReference type="EMBL" id="MFD2835467.1"/>
    </source>
</evidence>
<accession>A0ABW5XAI1</accession>
<keyword evidence="2" id="KW-1185">Reference proteome</keyword>
<gene>
    <name evidence="1" type="ORF">ACFSYS_19400</name>
</gene>
<sequence length="140" mass="16393">MKKLMIIVFLILSGYSYSQIDSTFISLLTEYSQGPHKVASPYEWITREISISTDTISIFSKGKLDNHFQQWKVNNYENNHDTYGTNQTYYTHLIRDGEDPPSPAIFRVLKNTDERIEIIEWEVPTANEFSKPLITRFHID</sequence>
<name>A0ABW5XAI1_9FLAO</name>